<dbReference type="RefSeq" id="WP_127054388.1">
    <property type="nucleotide sequence ID" value="NZ_PYAU01000001.1"/>
</dbReference>
<evidence type="ECO:0000256" key="1">
    <source>
        <dbReference type="SAM" id="Phobius"/>
    </source>
</evidence>
<dbReference type="Proteomes" id="UP000268291">
    <property type="component" value="Unassembled WGS sequence"/>
</dbReference>
<evidence type="ECO:0000313" key="3">
    <source>
        <dbReference type="Proteomes" id="UP000268291"/>
    </source>
</evidence>
<reference evidence="2 3" key="1">
    <citation type="submission" date="2018-12" db="EMBL/GenBank/DDBJ databases">
        <authorList>
            <person name="hu s."/>
            <person name="Xu Y."/>
            <person name="Xu B."/>
            <person name="Li F."/>
        </authorList>
    </citation>
    <scope>NUCLEOTIDE SEQUENCE [LARGE SCALE GENOMIC DNA]</scope>
    <source>
        <strain evidence="2 3">KSW2-17</strain>
    </source>
</reference>
<name>A0ABY0CCN9_9MICO</name>
<keyword evidence="1" id="KW-0472">Membrane</keyword>
<proteinExistence type="predicted"/>
<gene>
    <name evidence="2" type="ORF">ELQ93_11375</name>
</gene>
<feature type="transmembrane region" description="Helical" evidence="1">
    <location>
        <begin position="25"/>
        <end position="50"/>
    </location>
</feature>
<protein>
    <submittedName>
        <fullName evidence="2">Uncharacterized protein</fullName>
    </submittedName>
</protein>
<accession>A0ABY0CCN9</accession>
<comment type="caution">
    <text evidence="2">The sequence shown here is derived from an EMBL/GenBank/DDBJ whole genome shotgun (WGS) entry which is preliminary data.</text>
</comment>
<organism evidence="2 3">
    <name type="scientific">Labedella gwakjiensis</name>
    <dbReference type="NCBI Taxonomy" id="390269"/>
    <lineage>
        <taxon>Bacteria</taxon>
        <taxon>Bacillati</taxon>
        <taxon>Actinomycetota</taxon>
        <taxon>Actinomycetes</taxon>
        <taxon>Micrococcales</taxon>
        <taxon>Microbacteriaceae</taxon>
        <taxon>Labedella</taxon>
    </lineage>
</organism>
<sequence length="307" mass="32732">MATERTDPEHGDRDPGRARPRTATLVWLSVLLVVVAGCVTGAVVVFGWMVDETHFDRPSASFDAFESQVEDLPGVASVDTERWVEAPTFLSPTSWMTVTVEEAGLPGLLDAACSTDYPDPVTWSIIVRTDASTEVSVHTGPGVSSTIAADDAGCPAFGFDVVRLVEELDEVAPGLSVQPAIWEDGRFALVALDEDASTGFTHLLPLVEHADDLIAAAGLDAETAVEINSANLILVLEPGETDDYVELLTELADDGDVESYWADGGGTPIDGVEKVQIVAPEEHHPAIEGIIRSSELHISDFPVRFIG</sequence>
<dbReference type="EMBL" id="RZGY01000001">
    <property type="protein sequence ID" value="RUQ87479.1"/>
    <property type="molecule type" value="Genomic_DNA"/>
</dbReference>
<keyword evidence="3" id="KW-1185">Reference proteome</keyword>
<keyword evidence="1" id="KW-1133">Transmembrane helix</keyword>
<keyword evidence="1" id="KW-0812">Transmembrane</keyword>
<evidence type="ECO:0000313" key="2">
    <source>
        <dbReference type="EMBL" id="RUQ87479.1"/>
    </source>
</evidence>